<gene>
    <name evidence="3" type="ORF">AVDCRST_MAG80-977</name>
</gene>
<dbReference type="InterPro" id="IPR013154">
    <property type="entry name" value="ADH-like_N"/>
</dbReference>
<dbReference type="AlphaFoldDB" id="A0A6J4Q7E2"/>
<dbReference type="GO" id="GO:0016491">
    <property type="term" value="F:oxidoreductase activity"/>
    <property type="evidence" value="ECO:0007669"/>
    <property type="project" value="InterPro"/>
</dbReference>
<organism evidence="3">
    <name type="scientific">uncultured Rubrobacteraceae bacterium</name>
    <dbReference type="NCBI Taxonomy" id="349277"/>
    <lineage>
        <taxon>Bacteria</taxon>
        <taxon>Bacillati</taxon>
        <taxon>Actinomycetota</taxon>
        <taxon>Rubrobacteria</taxon>
        <taxon>Rubrobacterales</taxon>
        <taxon>Rubrobacteraceae</taxon>
        <taxon>environmental samples</taxon>
    </lineage>
</organism>
<feature type="domain" description="Enoyl reductase (ER)" evidence="2">
    <location>
        <begin position="54"/>
        <end position="343"/>
    </location>
</feature>
<dbReference type="EMBL" id="CADCVC010000082">
    <property type="protein sequence ID" value="CAA9436851.1"/>
    <property type="molecule type" value="Genomic_DNA"/>
</dbReference>
<dbReference type="SUPFAM" id="SSF51735">
    <property type="entry name" value="NAD(P)-binding Rossmann-fold domains"/>
    <property type="match status" value="1"/>
</dbReference>
<dbReference type="InterPro" id="IPR036291">
    <property type="entry name" value="NAD(P)-bd_dom_sf"/>
</dbReference>
<evidence type="ECO:0000256" key="1">
    <source>
        <dbReference type="ARBA" id="ARBA00022857"/>
    </source>
</evidence>
<dbReference type="SMART" id="SM00829">
    <property type="entry name" value="PKS_ER"/>
    <property type="match status" value="1"/>
</dbReference>
<dbReference type="PANTHER" id="PTHR44154:SF1">
    <property type="entry name" value="QUINONE OXIDOREDUCTASE"/>
    <property type="match status" value="1"/>
</dbReference>
<proteinExistence type="predicted"/>
<dbReference type="InterPro" id="IPR011032">
    <property type="entry name" value="GroES-like_sf"/>
</dbReference>
<dbReference type="Gene3D" id="3.40.50.720">
    <property type="entry name" value="NAD(P)-binding Rossmann-like Domain"/>
    <property type="match status" value="1"/>
</dbReference>
<dbReference type="SUPFAM" id="SSF50129">
    <property type="entry name" value="GroES-like"/>
    <property type="match status" value="1"/>
</dbReference>
<evidence type="ECO:0000259" key="2">
    <source>
        <dbReference type="SMART" id="SM00829"/>
    </source>
</evidence>
<dbReference type="InterPro" id="IPR051603">
    <property type="entry name" value="Zinc-ADH_QOR/CCCR"/>
</dbReference>
<keyword evidence="1" id="KW-0521">NADP</keyword>
<dbReference type="Pfam" id="PF08240">
    <property type="entry name" value="ADH_N"/>
    <property type="match status" value="1"/>
</dbReference>
<name>A0A6J4Q7E2_9ACTN</name>
<dbReference type="PANTHER" id="PTHR44154">
    <property type="entry name" value="QUINONE OXIDOREDUCTASE"/>
    <property type="match status" value="1"/>
</dbReference>
<accession>A0A6J4Q7E2</accession>
<dbReference type="Pfam" id="PF13602">
    <property type="entry name" value="ADH_zinc_N_2"/>
    <property type="match status" value="1"/>
</dbReference>
<dbReference type="CDD" id="cd05289">
    <property type="entry name" value="MDR_like_2"/>
    <property type="match status" value="1"/>
</dbReference>
<evidence type="ECO:0000313" key="3">
    <source>
        <dbReference type="EMBL" id="CAA9436851.1"/>
    </source>
</evidence>
<protein>
    <recommendedName>
        <fullName evidence="2">Enoyl reductase (ER) domain-containing protein</fullName>
    </recommendedName>
</protein>
<reference evidence="3" key="1">
    <citation type="submission" date="2020-02" db="EMBL/GenBank/DDBJ databases">
        <authorList>
            <person name="Meier V. D."/>
        </authorList>
    </citation>
    <scope>NUCLEOTIDE SEQUENCE</scope>
    <source>
        <strain evidence="3">AVDCRST_MAG80</strain>
    </source>
</reference>
<dbReference type="InterPro" id="IPR020843">
    <property type="entry name" value="ER"/>
</dbReference>
<dbReference type="Gene3D" id="3.90.180.10">
    <property type="entry name" value="Medium-chain alcohol dehydrogenases, catalytic domain"/>
    <property type="match status" value="1"/>
</dbReference>
<sequence length="346" mass="35376">MKEARCHAKTSSKAEVMPEVERRGTLRRRFEATVMDQALLEGEDVKAVVIDEFGAPDVLHVVDRELPEPGTGQVRLRVRAAGVNPLDGKIRSGAAQQMFPTRLPAVLGLEIAGTVDAVGPGVDGLAAGDDVLGFADGGGYAEYALATTVAPKPEGLEWAAAAALPVAAETALRVLGLLEVARGDTVLIHGAAGAVGTVAVQIATARGATVIGTASEANHDYLRELGATPVLYGDGLVGHVRAVAPGGEIDAVFDAAGQGALPDSIELRGGTSRIVTIADPAAFGLGVTFSGEAARDAEALAEVARQAADGRLRVTVAETHPLEEAPAAHVTVDTGHGRGKIVLLVN</sequence>